<name>A0A4Y2WGW6_ARAVE</name>
<evidence type="ECO:0000313" key="4">
    <source>
        <dbReference type="EMBL" id="GBO36736.1"/>
    </source>
</evidence>
<feature type="chain" id="PRO_5036362218" evidence="1">
    <location>
        <begin position="21"/>
        <end position="97"/>
    </location>
</feature>
<dbReference type="EMBL" id="BGPR01060934">
    <property type="protein sequence ID" value="GBO36681.1"/>
    <property type="molecule type" value="Genomic_DNA"/>
</dbReference>
<accession>A0A4Y2WGW6</accession>
<keyword evidence="6" id="KW-1185">Reference proteome</keyword>
<evidence type="ECO:0000313" key="3">
    <source>
        <dbReference type="EMBL" id="GBO36735.1"/>
    </source>
</evidence>
<dbReference type="EMBL" id="BGPR01060983">
    <property type="protein sequence ID" value="GBO36735.1"/>
    <property type="molecule type" value="Genomic_DNA"/>
</dbReference>
<dbReference type="EMBL" id="BGPR01060990">
    <property type="protein sequence ID" value="GBO36741.1"/>
    <property type="molecule type" value="Genomic_DNA"/>
</dbReference>
<evidence type="ECO:0000313" key="2">
    <source>
        <dbReference type="EMBL" id="GBO36681.1"/>
    </source>
</evidence>
<proteinExistence type="predicted"/>
<evidence type="ECO:0000313" key="6">
    <source>
        <dbReference type="Proteomes" id="UP000499080"/>
    </source>
</evidence>
<dbReference type="EMBL" id="BGPR01060984">
    <property type="protein sequence ID" value="GBO36736.1"/>
    <property type="molecule type" value="Genomic_DNA"/>
</dbReference>
<evidence type="ECO:0000313" key="5">
    <source>
        <dbReference type="EMBL" id="GBO36741.1"/>
    </source>
</evidence>
<comment type="caution">
    <text evidence="3">The sequence shown here is derived from an EMBL/GenBank/DDBJ whole genome shotgun (WGS) entry which is preliminary data.</text>
</comment>
<keyword evidence="1" id="KW-0732">Signal</keyword>
<organism evidence="3 6">
    <name type="scientific">Araneus ventricosus</name>
    <name type="common">Orbweaver spider</name>
    <name type="synonym">Epeira ventricosa</name>
    <dbReference type="NCBI Taxonomy" id="182803"/>
    <lineage>
        <taxon>Eukaryota</taxon>
        <taxon>Metazoa</taxon>
        <taxon>Ecdysozoa</taxon>
        <taxon>Arthropoda</taxon>
        <taxon>Chelicerata</taxon>
        <taxon>Arachnida</taxon>
        <taxon>Araneae</taxon>
        <taxon>Araneomorphae</taxon>
        <taxon>Entelegynae</taxon>
        <taxon>Araneoidea</taxon>
        <taxon>Araneidae</taxon>
        <taxon>Araneus</taxon>
    </lineage>
</organism>
<dbReference type="Proteomes" id="UP000499080">
    <property type="component" value="Unassembled WGS sequence"/>
</dbReference>
<protein>
    <submittedName>
        <fullName evidence="3">Uncharacterized protein</fullName>
    </submittedName>
</protein>
<evidence type="ECO:0000256" key="1">
    <source>
        <dbReference type="SAM" id="SignalP"/>
    </source>
</evidence>
<feature type="signal peptide" evidence="1">
    <location>
        <begin position="1"/>
        <end position="20"/>
    </location>
</feature>
<sequence length="97" mass="10813">MCTLAMNCTLKLGCFWKVLGLSFEEEQIWTHLPSESSRQVIFAYLFEISQILTSGLFKCCLGNGAVRKGWAASGESLVYPSKKHKFGHICLQSPPGR</sequence>
<reference evidence="3 6" key="1">
    <citation type="journal article" date="2019" name="Sci. Rep.">
        <title>Orb-weaving spider Araneus ventricosus genome elucidates the spidroin gene catalogue.</title>
        <authorList>
            <person name="Kono N."/>
            <person name="Nakamura H."/>
            <person name="Ohtoshi R."/>
            <person name="Moran D.A.P."/>
            <person name="Shinohara A."/>
            <person name="Yoshida Y."/>
            <person name="Fujiwara M."/>
            <person name="Mori M."/>
            <person name="Tomita M."/>
            <person name="Arakawa K."/>
        </authorList>
    </citation>
    <scope>NUCLEOTIDE SEQUENCE [LARGE SCALE GENOMIC DNA]</scope>
</reference>
<gene>
    <name evidence="5" type="ORF">AVEN_130853_1</name>
    <name evidence="2" type="ORF">AVEN_59002_1</name>
    <name evidence="4" type="ORF">AVEN_71660_1</name>
    <name evidence="3" type="ORF">AVEN_99074_1</name>
</gene>
<dbReference type="AlphaFoldDB" id="A0A4Y2WGW6"/>